<feature type="modified residue" description="4-aspartylphosphate" evidence="8">
    <location>
        <position position="55"/>
    </location>
</feature>
<dbReference type="Gene3D" id="3.40.50.2300">
    <property type="match status" value="1"/>
</dbReference>
<evidence type="ECO:0000259" key="10">
    <source>
        <dbReference type="PROSITE" id="PS50110"/>
    </source>
</evidence>
<evidence type="ECO:0000259" key="11">
    <source>
        <dbReference type="PROSITE" id="PS51755"/>
    </source>
</evidence>
<evidence type="ECO:0000256" key="1">
    <source>
        <dbReference type="ARBA" id="ARBA00018672"/>
    </source>
</evidence>
<name>A0A2S6FXM0_9CLOT</name>
<evidence type="ECO:0000256" key="2">
    <source>
        <dbReference type="ARBA" id="ARBA00022553"/>
    </source>
</evidence>
<dbReference type="Pfam" id="PF00486">
    <property type="entry name" value="Trans_reg_C"/>
    <property type="match status" value="1"/>
</dbReference>
<evidence type="ECO:0000256" key="4">
    <source>
        <dbReference type="ARBA" id="ARBA00023015"/>
    </source>
</evidence>
<dbReference type="CDD" id="cd17574">
    <property type="entry name" value="REC_OmpR"/>
    <property type="match status" value="1"/>
</dbReference>
<accession>A0A2S6FXM0</accession>
<dbReference type="Gene3D" id="6.10.250.690">
    <property type="match status" value="1"/>
</dbReference>
<comment type="caution">
    <text evidence="12">The sequence shown here is derived from an EMBL/GenBank/DDBJ whole genome shotgun (WGS) entry which is preliminary data.</text>
</comment>
<dbReference type="AlphaFoldDB" id="A0A2S6FXM0"/>
<feature type="DNA-binding region" description="OmpR/PhoB-type" evidence="9">
    <location>
        <begin position="127"/>
        <end position="226"/>
    </location>
</feature>
<dbReference type="InterPro" id="IPR001789">
    <property type="entry name" value="Sig_transdc_resp-reg_receiver"/>
</dbReference>
<dbReference type="PROSITE" id="PS51755">
    <property type="entry name" value="OMPR_PHOB"/>
    <property type="match status" value="1"/>
</dbReference>
<dbReference type="SMART" id="SM00862">
    <property type="entry name" value="Trans_reg_C"/>
    <property type="match status" value="1"/>
</dbReference>
<feature type="domain" description="Response regulatory" evidence="10">
    <location>
        <begin position="4"/>
        <end position="119"/>
    </location>
</feature>
<keyword evidence="3" id="KW-0902">Two-component regulatory system</keyword>
<dbReference type="STRING" id="37659.GCA_000703125_02284"/>
<dbReference type="SUPFAM" id="SSF52172">
    <property type="entry name" value="CheY-like"/>
    <property type="match status" value="1"/>
</dbReference>
<evidence type="ECO:0000313" key="13">
    <source>
        <dbReference type="Proteomes" id="UP000239863"/>
    </source>
</evidence>
<protein>
    <recommendedName>
        <fullName evidence="1">Stage 0 sporulation protein A homolog</fullName>
    </recommendedName>
</protein>
<keyword evidence="2 8" id="KW-0597">Phosphoprotein</keyword>
<dbReference type="GO" id="GO:0032993">
    <property type="term" value="C:protein-DNA complex"/>
    <property type="evidence" value="ECO:0007669"/>
    <property type="project" value="TreeGrafter"/>
</dbReference>
<keyword evidence="5 9" id="KW-0238">DNA-binding</keyword>
<dbReference type="FunFam" id="1.10.10.10:FF:000018">
    <property type="entry name" value="DNA-binding response regulator ResD"/>
    <property type="match status" value="1"/>
</dbReference>
<dbReference type="GO" id="GO:0000976">
    <property type="term" value="F:transcription cis-regulatory region binding"/>
    <property type="evidence" value="ECO:0007669"/>
    <property type="project" value="TreeGrafter"/>
</dbReference>
<dbReference type="CDD" id="cd00383">
    <property type="entry name" value="trans_reg_C"/>
    <property type="match status" value="1"/>
</dbReference>
<dbReference type="OrthoDB" id="9790442at2"/>
<dbReference type="PROSITE" id="PS50110">
    <property type="entry name" value="RESPONSE_REGULATORY"/>
    <property type="match status" value="1"/>
</dbReference>
<dbReference type="InterPro" id="IPR036388">
    <property type="entry name" value="WH-like_DNA-bd_sf"/>
</dbReference>
<dbReference type="InterPro" id="IPR001867">
    <property type="entry name" value="OmpR/PhoB-type_DNA-bd"/>
</dbReference>
<evidence type="ECO:0000256" key="3">
    <source>
        <dbReference type="ARBA" id="ARBA00023012"/>
    </source>
</evidence>
<dbReference type="GO" id="GO:0000156">
    <property type="term" value="F:phosphorelay response regulator activity"/>
    <property type="evidence" value="ECO:0007669"/>
    <property type="project" value="TreeGrafter"/>
</dbReference>
<comment type="function">
    <text evidence="7">May play the central regulatory role in sporulation. It may be an element of the effector pathway responsible for the activation of sporulation genes in response to nutritional stress. Spo0A may act in concert with spo0H (a sigma factor) to control the expression of some genes that are critical to the sporulation process.</text>
</comment>
<dbReference type="Pfam" id="PF00072">
    <property type="entry name" value="Response_reg"/>
    <property type="match status" value="1"/>
</dbReference>
<dbReference type="EMBL" id="PTIS01000009">
    <property type="protein sequence ID" value="PPK48208.1"/>
    <property type="molecule type" value="Genomic_DNA"/>
</dbReference>
<reference evidence="12 13" key="1">
    <citation type="submission" date="2018-02" db="EMBL/GenBank/DDBJ databases">
        <title>Genomic Encyclopedia of Archaeal and Bacterial Type Strains, Phase II (KMG-II): from individual species to whole genera.</title>
        <authorList>
            <person name="Goeker M."/>
        </authorList>
    </citation>
    <scope>NUCLEOTIDE SEQUENCE [LARGE SCALE GENOMIC DNA]</scope>
    <source>
        <strain evidence="12 13">DSM 15099</strain>
    </source>
</reference>
<dbReference type="GO" id="GO:0005829">
    <property type="term" value="C:cytosol"/>
    <property type="evidence" value="ECO:0007669"/>
    <property type="project" value="TreeGrafter"/>
</dbReference>
<evidence type="ECO:0000313" key="12">
    <source>
        <dbReference type="EMBL" id="PPK48208.1"/>
    </source>
</evidence>
<organism evidence="12 13">
    <name type="scientific">Clostridium algidicarnis DSM 15099</name>
    <dbReference type="NCBI Taxonomy" id="1121295"/>
    <lineage>
        <taxon>Bacteria</taxon>
        <taxon>Bacillati</taxon>
        <taxon>Bacillota</taxon>
        <taxon>Clostridia</taxon>
        <taxon>Eubacteriales</taxon>
        <taxon>Clostridiaceae</taxon>
        <taxon>Clostridium</taxon>
    </lineage>
</organism>
<evidence type="ECO:0000256" key="9">
    <source>
        <dbReference type="PROSITE-ProRule" id="PRU01091"/>
    </source>
</evidence>
<evidence type="ECO:0000256" key="8">
    <source>
        <dbReference type="PROSITE-ProRule" id="PRU00169"/>
    </source>
</evidence>
<dbReference type="PANTHER" id="PTHR48111">
    <property type="entry name" value="REGULATOR OF RPOS"/>
    <property type="match status" value="1"/>
</dbReference>
<feature type="domain" description="OmpR/PhoB-type" evidence="11">
    <location>
        <begin position="127"/>
        <end position="226"/>
    </location>
</feature>
<dbReference type="SMART" id="SM00448">
    <property type="entry name" value="REC"/>
    <property type="match status" value="1"/>
</dbReference>
<dbReference type="Proteomes" id="UP000239863">
    <property type="component" value="Unassembled WGS sequence"/>
</dbReference>
<evidence type="ECO:0000256" key="5">
    <source>
        <dbReference type="ARBA" id="ARBA00023125"/>
    </source>
</evidence>
<sequence>MKKQILIVEDEIRMRMLLKDYFEKEDFNILEADNGITALNIFKKDEKNISLIILDLMMPLMDGFTLCKSIRDISYIPIIILTARSSDDDKLLGYDLGADDYVTKPFNPKILVAKAKSLLKRSTSLENNNITYKNIHGLVINTASHEVYVNEEEIYLTPNEYNLLLYLMQNQGISLSRDKILDNVWGIDYYGDPRTVDTTIKRLREKLKEKSSFISTVRGSGYKFEVKI</sequence>
<dbReference type="InterPro" id="IPR039420">
    <property type="entry name" value="WalR-like"/>
</dbReference>
<evidence type="ECO:0000256" key="7">
    <source>
        <dbReference type="ARBA" id="ARBA00024867"/>
    </source>
</evidence>
<keyword evidence="4" id="KW-0805">Transcription regulation</keyword>
<evidence type="ECO:0000256" key="6">
    <source>
        <dbReference type="ARBA" id="ARBA00023163"/>
    </source>
</evidence>
<gene>
    <name evidence="12" type="ORF">BD821_10974</name>
</gene>
<dbReference type="Gene3D" id="1.10.10.10">
    <property type="entry name" value="Winged helix-like DNA-binding domain superfamily/Winged helix DNA-binding domain"/>
    <property type="match status" value="1"/>
</dbReference>
<keyword evidence="6" id="KW-0804">Transcription</keyword>
<dbReference type="RefSeq" id="WP_104409997.1">
    <property type="nucleotide sequence ID" value="NZ_PTIS01000009.1"/>
</dbReference>
<dbReference type="PANTHER" id="PTHR48111:SF73">
    <property type="entry name" value="ALKALINE PHOSPHATASE SYNTHESIS TRANSCRIPTIONAL REGULATORY PROTEIN PHOP"/>
    <property type="match status" value="1"/>
</dbReference>
<dbReference type="GO" id="GO:0006355">
    <property type="term" value="P:regulation of DNA-templated transcription"/>
    <property type="evidence" value="ECO:0007669"/>
    <property type="project" value="InterPro"/>
</dbReference>
<dbReference type="InterPro" id="IPR011006">
    <property type="entry name" value="CheY-like_superfamily"/>
</dbReference>
<proteinExistence type="predicted"/>
<dbReference type="FunFam" id="3.40.50.2300:FF:000001">
    <property type="entry name" value="DNA-binding response regulator PhoB"/>
    <property type="match status" value="1"/>
</dbReference>